<gene>
    <name evidence="2" type="ORF">Taro_019697</name>
</gene>
<dbReference type="AlphaFoldDB" id="A0A843UU87"/>
<evidence type="ECO:0000313" key="2">
    <source>
        <dbReference type="EMBL" id="MQL87165.1"/>
    </source>
</evidence>
<evidence type="ECO:0000313" key="3">
    <source>
        <dbReference type="Proteomes" id="UP000652761"/>
    </source>
</evidence>
<name>A0A843UU87_COLES</name>
<proteinExistence type="predicted"/>
<feature type="compositionally biased region" description="Basic and acidic residues" evidence="1">
    <location>
        <begin position="94"/>
        <end position="113"/>
    </location>
</feature>
<keyword evidence="3" id="KW-1185">Reference proteome</keyword>
<sequence length="193" mass="21050">MHGFDGGGVGRGGPALPELAQFQATMLAVEQACSAIQKTLGWQTQGFRLLELSEMQLLGKKAREKVLARGKKVASRPEKRPRVVEDAPPEDSSGDAHDHGSTAISQREEERPTKCPQPQPSSPTTVPSSPPKTRVQLDPVEWGRQALPAELKADALNKSPRRLLFDFHSSLLSQLAAFEAYVHRAEVKQASPE</sequence>
<reference evidence="2" key="1">
    <citation type="submission" date="2017-07" db="EMBL/GenBank/DDBJ databases">
        <title>Taro Niue Genome Assembly and Annotation.</title>
        <authorList>
            <person name="Atibalentja N."/>
            <person name="Keating K."/>
            <person name="Fields C.J."/>
        </authorList>
    </citation>
    <scope>NUCLEOTIDE SEQUENCE</scope>
    <source>
        <strain evidence="2">Niue_2</strain>
        <tissue evidence="2">Leaf</tissue>
    </source>
</reference>
<feature type="compositionally biased region" description="Basic residues" evidence="1">
    <location>
        <begin position="65"/>
        <end position="74"/>
    </location>
</feature>
<comment type="caution">
    <text evidence="2">The sequence shown here is derived from an EMBL/GenBank/DDBJ whole genome shotgun (WGS) entry which is preliminary data.</text>
</comment>
<organism evidence="2 3">
    <name type="scientific">Colocasia esculenta</name>
    <name type="common">Wild taro</name>
    <name type="synonym">Arum esculentum</name>
    <dbReference type="NCBI Taxonomy" id="4460"/>
    <lineage>
        <taxon>Eukaryota</taxon>
        <taxon>Viridiplantae</taxon>
        <taxon>Streptophyta</taxon>
        <taxon>Embryophyta</taxon>
        <taxon>Tracheophyta</taxon>
        <taxon>Spermatophyta</taxon>
        <taxon>Magnoliopsida</taxon>
        <taxon>Liliopsida</taxon>
        <taxon>Araceae</taxon>
        <taxon>Aroideae</taxon>
        <taxon>Colocasieae</taxon>
        <taxon>Colocasia</taxon>
    </lineage>
</organism>
<dbReference type="Proteomes" id="UP000652761">
    <property type="component" value="Unassembled WGS sequence"/>
</dbReference>
<protein>
    <submittedName>
        <fullName evidence="2">Uncharacterized protein</fullName>
    </submittedName>
</protein>
<feature type="compositionally biased region" description="Low complexity" evidence="1">
    <location>
        <begin position="122"/>
        <end position="133"/>
    </location>
</feature>
<dbReference type="EMBL" id="NMUH01000957">
    <property type="protein sequence ID" value="MQL87165.1"/>
    <property type="molecule type" value="Genomic_DNA"/>
</dbReference>
<evidence type="ECO:0000256" key="1">
    <source>
        <dbReference type="SAM" id="MobiDB-lite"/>
    </source>
</evidence>
<feature type="region of interest" description="Disordered" evidence="1">
    <location>
        <begin position="65"/>
        <end position="141"/>
    </location>
</feature>
<accession>A0A843UU87</accession>
<feature type="compositionally biased region" description="Basic and acidic residues" evidence="1">
    <location>
        <begin position="75"/>
        <end position="85"/>
    </location>
</feature>